<evidence type="ECO:0000256" key="2">
    <source>
        <dbReference type="ARBA" id="ARBA00012438"/>
    </source>
</evidence>
<dbReference type="SMART" id="SM00387">
    <property type="entry name" value="HATPase_c"/>
    <property type="match status" value="1"/>
</dbReference>
<dbReference type="PANTHER" id="PTHR34220">
    <property type="entry name" value="SENSOR HISTIDINE KINASE YPDA"/>
    <property type="match status" value="1"/>
</dbReference>
<dbReference type="PROSITE" id="PS50109">
    <property type="entry name" value="HIS_KIN"/>
    <property type="match status" value="1"/>
</dbReference>
<name>A0A7X6D5C2_9ACTN</name>
<dbReference type="PANTHER" id="PTHR34220:SF7">
    <property type="entry name" value="SENSOR HISTIDINE KINASE YPDA"/>
    <property type="match status" value="1"/>
</dbReference>
<evidence type="ECO:0000256" key="5">
    <source>
        <dbReference type="SAM" id="MobiDB-lite"/>
    </source>
</evidence>
<evidence type="ECO:0000256" key="3">
    <source>
        <dbReference type="ARBA" id="ARBA00022777"/>
    </source>
</evidence>
<keyword evidence="3 7" id="KW-0808">Transferase</keyword>
<dbReference type="InterPro" id="IPR004358">
    <property type="entry name" value="Sig_transdc_His_kin-like_C"/>
</dbReference>
<organism evidence="7 8">
    <name type="scientific">Streptomyces lonarensis</name>
    <dbReference type="NCBI Taxonomy" id="700599"/>
    <lineage>
        <taxon>Bacteria</taxon>
        <taxon>Bacillati</taxon>
        <taxon>Actinomycetota</taxon>
        <taxon>Actinomycetes</taxon>
        <taxon>Kitasatosporales</taxon>
        <taxon>Streptomycetaceae</taxon>
        <taxon>Streptomyces</taxon>
    </lineage>
</organism>
<dbReference type="Pfam" id="PF02518">
    <property type="entry name" value="HATPase_c"/>
    <property type="match status" value="1"/>
</dbReference>
<dbReference type="SUPFAM" id="SSF55874">
    <property type="entry name" value="ATPase domain of HSP90 chaperone/DNA topoisomerase II/histidine kinase"/>
    <property type="match status" value="1"/>
</dbReference>
<dbReference type="AlphaFoldDB" id="A0A7X6D5C2"/>
<keyword evidence="8" id="KW-1185">Reference proteome</keyword>
<reference evidence="7 8" key="1">
    <citation type="submission" date="2020-03" db="EMBL/GenBank/DDBJ databases">
        <title>Draft genome of Streptomyces sp. ventii, isolated from the Axial Seamount in the Pacific Ocean, and resequencing of the two type strains Streptomyces lonarensis strain NCL 716 and Streptomyces bohaiensis strain 11A07.</title>
        <authorList>
            <person name="Loughran R.M."/>
            <person name="Pfannmuller K.M."/>
            <person name="Wasson B.J."/>
            <person name="Deadmond M.C."/>
            <person name="Paddock B.E."/>
            <person name="Koyack M.J."/>
            <person name="Gallegos D.A."/>
            <person name="Mitchell E.A."/>
            <person name="Ushijima B."/>
            <person name="Saw J.H."/>
            <person name="Mcphail K.L."/>
            <person name="Videau P."/>
        </authorList>
    </citation>
    <scope>NUCLEOTIDE SEQUENCE [LARGE SCALE GENOMIC DNA]</scope>
    <source>
        <strain evidence="7 8">NCL716</strain>
    </source>
</reference>
<evidence type="ECO:0000313" key="8">
    <source>
        <dbReference type="Proteomes" id="UP000578686"/>
    </source>
</evidence>
<feature type="compositionally biased region" description="Low complexity" evidence="5">
    <location>
        <begin position="360"/>
        <end position="373"/>
    </location>
</feature>
<dbReference type="GO" id="GO:0000155">
    <property type="term" value="F:phosphorelay sensor kinase activity"/>
    <property type="evidence" value="ECO:0007669"/>
    <property type="project" value="InterPro"/>
</dbReference>
<dbReference type="InterPro" id="IPR036890">
    <property type="entry name" value="HATPase_C_sf"/>
</dbReference>
<comment type="catalytic activity">
    <reaction evidence="1">
        <text>ATP + protein L-histidine = ADP + protein N-phospho-L-histidine.</text>
        <dbReference type="EC" id="2.7.13.3"/>
    </reaction>
</comment>
<dbReference type="InterPro" id="IPR050640">
    <property type="entry name" value="Bact_2-comp_sensor_kinase"/>
</dbReference>
<feature type="region of interest" description="Disordered" evidence="5">
    <location>
        <begin position="356"/>
        <end position="375"/>
    </location>
</feature>
<dbReference type="PRINTS" id="PR00344">
    <property type="entry name" value="BCTRLSENSOR"/>
</dbReference>
<dbReference type="GO" id="GO:0016020">
    <property type="term" value="C:membrane"/>
    <property type="evidence" value="ECO:0007669"/>
    <property type="project" value="InterPro"/>
</dbReference>
<dbReference type="InterPro" id="IPR005467">
    <property type="entry name" value="His_kinase_dom"/>
</dbReference>
<comment type="caution">
    <text evidence="7">The sequence shown here is derived from an EMBL/GenBank/DDBJ whole genome shotgun (WGS) entry which is preliminary data.</text>
</comment>
<dbReference type="Gene3D" id="3.30.565.10">
    <property type="entry name" value="Histidine kinase-like ATPase, C-terminal domain"/>
    <property type="match status" value="1"/>
</dbReference>
<evidence type="ECO:0000259" key="6">
    <source>
        <dbReference type="PROSITE" id="PS50109"/>
    </source>
</evidence>
<dbReference type="InterPro" id="IPR003594">
    <property type="entry name" value="HATPase_dom"/>
</dbReference>
<evidence type="ECO:0000256" key="4">
    <source>
        <dbReference type="ARBA" id="ARBA00023012"/>
    </source>
</evidence>
<feature type="domain" description="Histidine kinase" evidence="6">
    <location>
        <begin position="238"/>
        <end position="346"/>
    </location>
</feature>
<gene>
    <name evidence="7" type="ORF">HCN56_23530</name>
</gene>
<accession>A0A7X6D5C2</accession>
<protein>
    <recommendedName>
        <fullName evidence="2">histidine kinase</fullName>
        <ecNumber evidence="2">2.7.13.3</ecNumber>
    </recommendedName>
</protein>
<proteinExistence type="predicted"/>
<keyword evidence="3 7" id="KW-0418">Kinase</keyword>
<dbReference type="InterPro" id="IPR010559">
    <property type="entry name" value="Sig_transdc_His_kin_internal"/>
</dbReference>
<feature type="non-terminal residue" evidence="7">
    <location>
        <position position="398"/>
    </location>
</feature>
<dbReference type="Pfam" id="PF06580">
    <property type="entry name" value="His_kinase"/>
    <property type="match status" value="1"/>
</dbReference>
<evidence type="ECO:0000313" key="7">
    <source>
        <dbReference type="EMBL" id="NJQ08465.1"/>
    </source>
</evidence>
<evidence type="ECO:0000256" key="1">
    <source>
        <dbReference type="ARBA" id="ARBA00000085"/>
    </source>
</evidence>
<keyword evidence="4" id="KW-0902">Two-component regulatory system</keyword>
<sequence>MRRRTSTVGETTAVLDAVHEIGEHLGDGLRGRGTPAATRRLRTLLHAETVVLADLEQPLAISGRVPDTEELAAVLARTFEHGATARHARWTAVPLLVDGELTGALAATGSGAADLEAAGRLVTRCLDHSALRRSRARIAQAELRTLRAQISPHFLHNALAVIAARIKADPPRARTLLNDFADYLRYSFSHQGDYATVAAELQATQTYLELQRARFDDRMEITVRMAPEILPVAMPFLVVQPIVENAVRHGLEPRPGPGTVTVSGFGEGPLCVIVIEDDGVGMDPDQAQAILAGAWQRPVTEEAGAGVGLANVDRRLRTVYGPEYGLVIETAPGLGTKVVIRVPRFMRGVQAAGGLHAGRARPAGRAARGGHPADPAVGWARGQAHRAVLAARPVPPPA</sequence>
<dbReference type="Proteomes" id="UP000578686">
    <property type="component" value="Unassembled WGS sequence"/>
</dbReference>
<dbReference type="EMBL" id="JAAVJD010000314">
    <property type="protein sequence ID" value="NJQ08465.1"/>
    <property type="molecule type" value="Genomic_DNA"/>
</dbReference>
<dbReference type="EC" id="2.7.13.3" evidence="2"/>